<dbReference type="GO" id="GO:0016491">
    <property type="term" value="F:oxidoreductase activity"/>
    <property type="evidence" value="ECO:0007669"/>
    <property type="project" value="UniProtKB-KW"/>
</dbReference>
<keyword evidence="4" id="KW-0408">Iron</keyword>
<dbReference type="GO" id="GO:0051537">
    <property type="term" value="F:2 iron, 2 sulfur cluster binding"/>
    <property type="evidence" value="ECO:0007669"/>
    <property type="project" value="UniProtKB-KW"/>
</dbReference>
<dbReference type="PROSITE" id="PS51296">
    <property type="entry name" value="RIESKE"/>
    <property type="match status" value="1"/>
</dbReference>
<evidence type="ECO:0000256" key="4">
    <source>
        <dbReference type="ARBA" id="ARBA00023004"/>
    </source>
</evidence>
<evidence type="ECO:0000256" key="2">
    <source>
        <dbReference type="ARBA" id="ARBA00022723"/>
    </source>
</evidence>
<dbReference type="EMBL" id="UINC01037286">
    <property type="protein sequence ID" value="SVB32553.1"/>
    <property type="molecule type" value="Genomic_DNA"/>
</dbReference>
<keyword evidence="2" id="KW-0479">Metal-binding</keyword>
<feature type="non-terminal residue" evidence="7">
    <location>
        <position position="97"/>
    </location>
</feature>
<dbReference type="Pfam" id="PF00355">
    <property type="entry name" value="Rieske"/>
    <property type="match status" value="1"/>
</dbReference>
<sequence>MLTAEENALVTKICAGTPMGETLRRYWLPALLSRELPKPDCDPVRLRMLGEDLVGFRDTSGDVGILDENCPHRLASLFLGRNEECGLRCVYHGWKFD</sequence>
<evidence type="ECO:0000256" key="1">
    <source>
        <dbReference type="ARBA" id="ARBA00022714"/>
    </source>
</evidence>
<feature type="domain" description="Rieske" evidence="6">
    <location>
        <begin position="27"/>
        <end position="97"/>
    </location>
</feature>
<dbReference type="InterPro" id="IPR017941">
    <property type="entry name" value="Rieske_2Fe-2S"/>
</dbReference>
<evidence type="ECO:0000259" key="6">
    <source>
        <dbReference type="PROSITE" id="PS51296"/>
    </source>
</evidence>
<dbReference type="SUPFAM" id="SSF50022">
    <property type="entry name" value="ISP domain"/>
    <property type="match status" value="1"/>
</dbReference>
<gene>
    <name evidence="7" type="ORF">METZ01_LOCUS185407</name>
</gene>
<keyword evidence="1" id="KW-0001">2Fe-2S</keyword>
<proteinExistence type="predicted"/>
<organism evidence="7">
    <name type="scientific">marine metagenome</name>
    <dbReference type="NCBI Taxonomy" id="408172"/>
    <lineage>
        <taxon>unclassified sequences</taxon>
        <taxon>metagenomes</taxon>
        <taxon>ecological metagenomes</taxon>
    </lineage>
</organism>
<evidence type="ECO:0000256" key="3">
    <source>
        <dbReference type="ARBA" id="ARBA00023002"/>
    </source>
</evidence>
<keyword evidence="5" id="KW-0411">Iron-sulfur</keyword>
<reference evidence="7" key="1">
    <citation type="submission" date="2018-05" db="EMBL/GenBank/DDBJ databases">
        <authorList>
            <person name="Lanie J.A."/>
            <person name="Ng W.-L."/>
            <person name="Kazmierczak K.M."/>
            <person name="Andrzejewski T.M."/>
            <person name="Davidsen T.M."/>
            <person name="Wayne K.J."/>
            <person name="Tettelin H."/>
            <person name="Glass J.I."/>
            <person name="Rusch D."/>
            <person name="Podicherti R."/>
            <person name="Tsui H.-C.T."/>
            <person name="Winkler M.E."/>
        </authorList>
    </citation>
    <scope>NUCLEOTIDE SEQUENCE</scope>
</reference>
<accession>A0A382D4R6</accession>
<dbReference type="AlphaFoldDB" id="A0A382D4R6"/>
<evidence type="ECO:0000256" key="5">
    <source>
        <dbReference type="ARBA" id="ARBA00023014"/>
    </source>
</evidence>
<keyword evidence="3" id="KW-0560">Oxidoreductase</keyword>
<dbReference type="GO" id="GO:0046872">
    <property type="term" value="F:metal ion binding"/>
    <property type="evidence" value="ECO:0007669"/>
    <property type="project" value="UniProtKB-KW"/>
</dbReference>
<dbReference type="InterPro" id="IPR036922">
    <property type="entry name" value="Rieske_2Fe-2S_sf"/>
</dbReference>
<dbReference type="PANTHER" id="PTHR21266">
    <property type="entry name" value="IRON-SULFUR DOMAIN CONTAINING PROTEIN"/>
    <property type="match status" value="1"/>
</dbReference>
<dbReference type="PANTHER" id="PTHR21266:SF59">
    <property type="entry name" value="BLR4922 PROTEIN"/>
    <property type="match status" value="1"/>
</dbReference>
<protein>
    <recommendedName>
        <fullName evidence="6">Rieske domain-containing protein</fullName>
    </recommendedName>
</protein>
<dbReference type="Gene3D" id="2.102.10.10">
    <property type="entry name" value="Rieske [2Fe-2S] iron-sulphur domain"/>
    <property type="match status" value="1"/>
</dbReference>
<evidence type="ECO:0000313" key="7">
    <source>
        <dbReference type="EMBL" id="SVB32553.1"/>
    </source>
</evidence>
<name>A0A382D4R6_9ZZZZ</name>
<dbReference type="InterPro" id="IPR050584">
    <property type="entry name" value="Cholesterol_7-desaturase"/>
</dbReference>